<evidence type="ECO:0000313" key="3">
    <source>
        <dbReference type="Proteomes" id="UP001430953"/>
    </source>
</evidence>
<comment type="caution">
    <text evidence="2">The sequence shown here is derived from an EMBL/GenBank/DDBJ whole genome shotgun (WGS) entry which is preliminary data.</text>
</comment>
<accession>A0AAW2F8F5</accession>
<evidence type="ECO:0000256" key="1">
    <source>
        <dbReference type="SAM" id="MobiDB-lite"/>
    </source>
</evidence>
<reference evidence="2 3" key="1">
    <citation type="submission" date="2023-03" db="EMBL/GenBank/DDBJ databases">
        <title>High recombination rates correlate with genetic variation in Cardiocondyla obscurior ants.</title>
        <authorList>
            <person name="Errbii M."/>
        </authorList>
    </citation>
    <scope>NUCLEOTIDE SEQUENCE [LARGE SCALE GENOMIC DNA]</scope>
    <source>
        <strain evidence="2">Alpha-2009</strain>
        <tissue evidence="2">Whole body</tissue>
    </source>
</reference>
<dbReference type="EMBL" id="JADYXP020000014">
    <property type="protein sequence ID" value="KAL0110467.1"/>
    <property type="molecule type" value="Genomic_DNA"/>
</dbReference>
<feature type="region of interest" description="Disordered" evidence="1">
    <location>
        <begin position="39"/>
        <end position="60"/>
    </location>
</feature>
<proteinExistence type="predicted"/>
<feature type="compositionally biased region" description="Polar residues" evidence="1">
    <location>
        <begin position="51"/>
        <end position="60"/>
    </location>
</feature>
<protein>
    <submittedName>
        <fullName evidence="2">Uncharacterized protein</fullName>
    </submittedName>
</protein>
<name>A0AAW2F8F5_9HYME</name>
<sequence length="237" mass="27448">MCPMCKGAGRPISRLRNLLTNADIFIFMLKIIQKKKKKKGKSITRARTEPASLSTQNENANSSQVAKKQFFERAHSKALGNVCFPILSDRYHASILKEDYMEILHDFASLQEALKHAMQILKQEQWQSSVPTLIKLMHISRIQPELLDSNMPIIYRTLCRSFKHLSGTSMFLRLLIAMKRYYFAACCEIRDHTSNDAKKTLKAMINHSNFDNLFYRDVDRNVLDTIEKQLVSLKYNT</sequence>
<organism evidence="2 3">
    <name type="scientific">Cardiocondyla obscurior</name>
    <dbReference type="NCBI Taxonomy" id="286306"/>
    <lineage>
        <taxon>Eukaryota</taxon>
        <taxon>Metazoa</taxon>
        <taxon>Ecdysozoa</taxon>
        <taxon>Arthropoda</taxon>
        <taxon>Hexapoda</taxon>
        <taxon>Insecta</taxon>
        <taxon>Pterygota</taxon>
        <taxon>Neoptera</taxon>
        <taxon>Endopterygota</taxon>
        <taxon>Hymenoptera</taxon>
        <taxon>Apocrita</taxon>
        <taxon>Aculeata</taxon>
        <taxon>Formicoidea</taxon>
        <taxon>Formicidae</taxon>
        <taxon>Myrmicinae</taxon>
        <taxon>Cardiocondyla</taxon>
    </lineage>
</organism>
<evidence type="ECO:0000313" key="2">
    <source>
        <dbReference type="EMBL" id="KAL0110467.1"/>
    </source>
</evidence>
<dbReference type="Proteomes" id="UP001430953">
    <property type="component" value="Unassembled WGS sequence"/>
</dbReference>
<keyword evidence="3" id="KW-1185">Reference proteome</keyword>
<gene>
    <name evidence="2" type="ORF">PUN28_013824</name>
</gene>
<dbReference type="AlphaFoldDB" id="A0AAW2F8F5"/>